<evidence type="ECO:0000256" key="3">
    <source>
        <dbReference type="ARBA" id="ARBA00022525"/>
    </source>
</evidence>
<keyword evidence="6" id="KW-0044">Antibiotic</keyword>
<dbReference type="GO" id="GO:0005576">
    <property type="term" value="C:extracellular region"/>
    <property type="evidence" value="ECO:0007669"/>
    <property type="project" value="UniProtKB-SubCell"/>
</dbReference>
<comment type="subcellular location">
    <subcellularLocation>
        <location evidence="1">Secreted</location>
    </subcellularLocation>
</comment>
<keyword evidence="7" id="KW-0732">Signal</keyword>
<name>A0A3Q3GQM1_9LABR</name>
<evidence type="ECO:0000256" key="5">
    <source>
        <dbReference type="ARBA" id="ARBA00022815"/>
    </source>
</evidence>
<evidence type="ECO:0000256" key="6">
    <source>
        <dbReference type="ARBA" id="ARBA00023022"/>
    </source>
</evidence>
<feature type="chain" id="PRO_5018778468" evidence="7">
    <location>
        <begin position="23"/>
        <end position="80"/>
    </location>
</feature>
<feature type="signal peptide" evidence="7">
    <location>
        <begin position="1"/>
        <end position="22"/>
    </location>
</feature>
<evidence type="ECO:0000313" key="8">
    <source>
        <dbReference type="Ensembl" id="ENSLBEP00000033569.1"/>
    </source>
</evidence>
<evidence type="ECO:0000256" key="4">
    <source>
        <dbReference type="ARBA" id="ARBA00022529"/>
    </source>
</evidence>
<dbReference type="GeneTree" id="ENSGT00990000210568"/>
<keyword evidence="4" id="KW-0929">Antimicrobial</keyword>
<evidence type="ECO:0000313" key="9">
    <source>
        <dbReference type="Proteomes" id="UP000261660"/>
    </source>
</evidence>
<keyword evidence="9" id="KW-1185">Reference proteome</keyword>
<accession>A0A3Q3GQM1</accession>
<sequence>MKFIMMFLVLTLVVLMAEPGEGFIGHLIHGVLRGTVTESCGLLIVKIIFHLQLVHRHGKMDQQELDKRSIVFVPDQPPVQ</sequence>
<proteinExistence type="inferred from homology"/>
<dbReference type="Ensembl" id="ENSLBET00000035040.1">
    <property type="protein sequence ID" value="ENSLBEP00000033569.1"/>
    <property type="gene ID" value="ENSLBEG00000025262.1"/>
</dbReference>
<organism evidence="8 9">
    <name type="scientific">Labrus bergylta</name>
    <name type="common">ballan wrasse</name>
    <dbReference type="NCBI Taxonomy" id="56723"/>
    <lineage>
        <taxon>Eukaryota</taxon>
        <taxon>Metazoa</taxon>
        <taxon>Chordata</taxon>
        <taxon>Craniata</taxon>
        <taxon>Vertebrata</taxon>
        <taxon>Euteleostomi</taxon>
        <taxon>Actinopterygii</taxon>
        <taxon>Neopterygii</taxon>
        <taxon>Teleostei</taxon>
        <taxon>Neoteleostei</taxon>
        <taxon>Acanthomorphata</taxon>
        <taxon>Eupercaria</taxon>
        <taxon>Labriformes</taxon>
        <taxon>Labridae</taxon>
        <taxon>Labrus</taxon>
    </lineage>
</organism>
<protein>
    <submittedName>
        <fullName evidence="8">Uncharacterized protein</fullName>
    </submittedName>
</protein>
<dbReference type="InterPro" id="IPR012515">
    <property type="entry name" value="Antimicrobial12"/>
</dbReference>
<keyword evidence="3" id="KW-0964">Secreted</keyword>
<evidence type="ECO:0000256" key="1">
    <source>
        <dbReference type="ARBA" id="ARBA00004613"/>
    </source>
</evidence>
<dbReference type="GO" id="GO:0042742">
    <property type="term" value="P:defense response to bacterium"/>
    <property type="evidence" value="ECO:0007669"/>
    <property type="project" value="UniProtKB-KW"/>
</dbReference>
<evidence type="ECO:0000256" key="2">
    <source>
        <dbReference type="ARBA" id="ARBA00007419"/>
    </source>
</evidence>
<reference evidence="8" key="1">
    <citation type="submission" date="2025-08" db="UniProtKB">
        <authorList>
            <consortium name="Ensembl"/>
        </authorList>
    </citation>
    <scope>IDENTIFICATION</scope>
</reference>
<reference evidence="8" key="2">
    <citation type="submission" date="2025-09" db="UniProtKB">
        <authorList>
            <consortium name="Ensembl"/>
        </authorList>
    </citation>
    <scope>IDENTIFICATION</scope>
</reference>
<dbReference type="Proteomes" id="UP000261660">
    <property type="component" value="Unplaced"/>
</dbReference>
<dbReference type="AlphaFoldDB" id="A0A3Q3GQM1"/>
<dbReference type="InParanoid" id="A0A3Q3GQM1"/>
<dbReference type="Pfam" id="PF08107">
    <property type="entry name" value="Antimicrobial12"/>
    <property type="match status" value="1"/>
</dbReference>
<evidence type="ECO:0000256" key="7">
    <source>
        <dbReference type="SAM" id="SignalP"/>
    </source>
</evidence>
<comment type="similarity">
    <text evidence="2">Belongs to the pleurocidin family.</text>
</comment>
<keyword evidence="5" id="KW-0027">Amidation</keyword>